<dbReference type="WBParaSite" id="EN70_5059">
    <property type="protein sequence ID" value="EN70_5059"/>
    <property type="gene ID" value="EN70_5059"/>
</dbReference>
<keyword evidence="2" id="KW-1185">Reference proteome</keyword>
<dbReference type="AlphaFoldDB" id="A0A1I7VQC5"/>
<dbReference type="STRING" id="7209.A0A1I7VQC5"/>
<reference evidence="2" key="1">
    <citation type="submission" date="2012-04" db="EMBL/GenBank/DDBJ databases">
        <title>The Genome Sequence of Loa loa.</title>
        <authorList>
            <consortium name="The Broad Institute Genome Sequencing Platform"/>
            <consortium name="Broad Institute Genome Sequencing Center for Infectious Disease"/>
            <person name="Nutman T.B."/>
            <person name="Fink D.L."/>
            <person name="Russ C."/>
            <person name="Young S."/>
            <person name="Zeng Q."/>
            <person name="Gargeya S."/>
            <person name="Alvarado L."/>
            <person name="Berlin A."/>
            <person name="Chapman S.B."/>
            <person name="Chen Z."/>
            <person name="Freedman E."/>
            <person name="Gellesch M."/>
            <person name="Goldberg J."/>
            <person name="Griggs A."/>
            <person name="Gujja S."/>
            <person name="Heilman E.R."/>
            <person name="Heiman D."/>
            <person name="Howarth C."/>
            <person name="Mehta T."/>
            <person name="Neiman D."/>
            <person name="Pearson M."/>
            <person name="Roberts A."/>
            <person name="Saif S."/>
            <person name="Shea T."/>
            <person name="Shenoy N."/>
            <person name="Sisk P."/>
            <person name="Stolte C."/>
            <person name="Sykes S."/>
            <person name="White J."/>
            <person name="Yandava C."/>
            <person name="Haas B."/>
            <person name="Henn M.R."/>
            <person name="Nusbaum C."/>
            <person name="Birren B."/>
        </authorList>
    </citation>
    <scope>NUCLEOTIDE SEQUENCE [LARGE SCALE GENOMIC DNA]</scope>
</reference>
<dbReference type="Proteomes" id="UP000095285">
    <property type="component" value="Unassembled WGS sequence"/>
</dbReference>
<dbReference type="Pfam" id="PF05477">
    <property type="entry name" value="SURF2"/>
    <property type="match status" value="1"/>
</dbReference>
<dbReference type="PANTHER" id="PTHR34348">
    <property type="entry name" value="SURFEIT LOCUS PROTEIN 2"/>
    <property type="match status" value="1"/>
</dbReference>
<evidence type="ECO:0000313" key="3">
    <source>
        <dbReference type="WBParaSite" id="EN70_5059"/>
    </source>
</evidence>
<dbReference type="eggNOG" id="ENOG502SEJY">
    <property type="taxonomic scope" value="Eukaryota"/>
</dbReference>
<sequence length="204" mass="23765">MTKELQGLLDQYPVFEYDERQKLRCTLTGHEIPSNFDQLDQYVKTSKFVRAWKMHQIMKEYGEYFDDIGPHEFGCKITMKIISKDPDDLLRHINGKKFKKGLEKAPVIEENELSDGILDEEEMEEDEMDMHMHTEVINDDSFSEDEGGLDKDDEYPELIKTGGESVVESESYDFTVMDTEKDMNGASRKRKADSSTTLKKKRVR</sequence>
<dbReference type="PANTHER" id="PTHR34348:SF1">
    <property type="entry name" value="SURFEIT LOCUS PROTEIN 2"/>
    <property type="match status" value="1"/>
</dbReference>
<organism evidence="2 3">
    <name type="scientific">Loa loa</name>
    <name type="common">Eye worm</name>
    <name type="synonym">Filaria loa</name>
    <dbReference type="NCBI Taxonomy" id="7209"/>
    <lineage>
        <taxon>Eukaryota</taxon>
        <taxon>Metazoa</taxon>
        <taxon>Ecdysozoa</taxon>
        <taxon>Nematoda</taxon>
        <taxon>Chromadorea</taxon>
        <taxon>Rhabditida</taxon>
        <taxon>Spirurina</taxon>
        <taxon>Spiruromorpha</taxon>
        <taxon>Filarioidea</taxon>
        <taxon>Onchocercidae</taxon>
        <taxon>Loa</taxon>
    </lineage>
</organism>
<accession>A0A1I7VQC5</accession>
<proteinExistence type="predicted"/>
<dbReference type="InterPro" id="IPR008833">
    <property type="entry name" value="Surf2"/>
</dbReference>
<protein>
    <submittedName>
        <fullName evidence="3">Surfeit locus protein 2</fullName>
    </submittedName>
</protein>
<evidence type="ECO:0000313" key="2">
    <source>
        <dbReference type="Proteomes" id="UP000095285"/>
    </source>
</evidence>
<feature type="region of interest" description="Disordered" evidence="1">
    <location>
        <begin position="178"/>
        <end position="204"/>
    </location>
</feature>
<evidence type="ECO:0000256" key="1">
    <source>
        <dbReference type="SAM" id="MobiDB-lite"/>
    </source>
</evidence>
<reference evidence="3" key="2">
    <citation type="submission" date="2016-11" db="UniProtKB">
        <authorList>
            <consortium name="WormBaseParasite"/>
        </authorList>
    </citation>
    <scope>IDENTIFICATION</scope>
</reference>
<name>A0A1I7VQC5_LOALO</name>